<evidence type="ECO:0000256" key="10">
    <source>
        <dbReference type="SAM" id="MobiDB-lite"/>
    </source>
</evidence>
<feature type="transmembrane region" description="Helical" evidence="11">
    <location>
        <begin position="308"/>
        <end position="326"/>
    </location>
</feature>
<name>A0A8T0IEN9_CERPU</name>
<dbReference type="GO" id="GO:0006873">
    <property type="term" value="P:intracellular monoatomic ion homeostasis"/>
    <property type="evidence" value="ECO:0007669"/>
    <property type="project" value="InterPro"/>
</dbReference>
<keyword evidence="7 11" id="KW-1133">Transmembrane helix</keyword>
<comment type="subcellular location">
    <subcellularLocation>
        <location evidence="2">Cell membrane</location>
    </subcellularLocation>
    <subcellularLocation>
        <location evidence="1">Endomembrane system</location>
        <topology evidence="1">Multi-pass membrane protein</topology>
    </subcellularLocation>
</comment>
<dbReference type="GO" id="GO:0012505">
    <property type="term" value="C:endomembrane system"/>
    <property type="evidence" value="ECO:0007669"/>
    <property type="project" value="UniProtKB-SubCell"/>
</dbReference>
<proteinExistence type="inferred from homology"/>
<dbReference type="Proteomes" id="UP000822688">
    <property type="component" value="Chromosome 4"/>
</dbReference>
<accession>A0A8T0IEN9</accession>
<evidence type="ECO:0000256" key="6">
    <source>
        <dbReference type="ARBA" id="ARBA00022692"/>
    </source>
</evidence>
<evidence type="ECO:0000256" key="9">
    <source>
        <dbReference type="ARBA" id="ARBA00023136"/>
    </source>
</evidence>
<keyword evidence="6 11" id="KW-0812">Transmembrane</keyword>
<evidence type="ECO:0000256" key="3">
    <source>
        <dbReference type="ARBA" id="ARBA00007808"/>
    </source>
</evidence>
<keyword evidence="4" id="KW-0813">Transport</keyword>
<evidence type="ECO:0000313" key="13">
    <source>
        <dbReference type="Proteomes" id="UP000822688"/>
    </source>
</evidence>
<dbReference type="GO" id="GO:0008308">
    <property type="term" value="F:voltage-gated monoatomic anion channel activity"/>
    <property type="evidence" value="ECO:0007669"/>
    <property type="project" value="InterPro"/>
</dbReference>
<dbReference type="GO" id="GO:0005886">
    <property type="term" value="C:plasma membrane"/>
    <property type="evidence" value="ECO:0007669"/>
    <property type="project" value="UniProtKB-SubCell"/>
</dbReference>
<feature type="transmembrane region" description="Helical" evidence="11">
    <location>
        <begin position="488"/>
        <end position="513"/>
    </location>
</feature>
<evidence type="ECO:0000256" key="7">
    <source>
        <dbReference type="ARBA" id="ARBA00022989"/>
    </source>
</evidence>
<dbReference type="Gene3D" id="1.50.10.150">
    <property type="entry name" value="Voltage-dependent anion channel"/>
    <property type="match status" value="1"/>
</dbReference>
<feature type="region of interest" description="Disordered" evidence="10">
    <location>
        <begin position="1"/>
        <end position="149"/>
    </location>
</feature>
<feature type="transmembrane region" description="Helical" evidence="11">
    <location>
        <begin position="457"/>
        <end position="476"/>
    </location>
</feature>
<keyword evidence="9 11" id="KW-0472">Membrane</keyword>
<dbReference type="PANTHER" id="PTHR31269">
    <property type="entry name" value="S-TYPE ANION CHANNEL SLAH3"/>
    <property type="match status" value="1"/>
</dbReference>
<evidence type="ECO:0000256" key="4">
    <source>
        <dbReference type="ARBA" id="ARBA00022448"/>
    </source>
</evidence>
<dbReference type="InterPro" id="IPR030183">
    <property type="entry name" value="SLAC/SLAH"/>
</dbReference>
<feature type="transmembrane region" description="Helical" evidence="11">
    <location>
        <begin position="400"/>
        <end position="421"/>
    </location>
</feature>
<evidence type="ECO:0000256" key="5">
    <source>
        <dbReference type="ARBA" id="ARBA00022475"/>
    </source>
</evidence>
<evidence type="ECO:0000256" key="2">
    <source>
        <dbReference type="ARBA" id="ARBA00004236"/>
    </source>
</evidence>
<dbReference type="PANTHER" id="PTHR31269:SF2">
    <property type="entry name" value="S-TYPE ANION CHANNEL SLAH3"/>
    <property type="match status" value="1"/>
</dbReference>
<feature type="transmembrane region" description="Helical" evidence="11">
    <location>
        <begin position="427"/>
        <end position="445"/>
    </location>
</feature>
<dbReference type="Pfam" id="PF03595">
    <property type="entry name" value="SLAC1"/>
    <property type="match status" value="1"/>
</dbReference>
<dbReference type="EMBL" id="CM026424">
    <property type="protein sequence ID" value="KAG0580948.1"/>
    <property type="molecule type" value="Genomic_DNA"/>
</dbReference>
<gene>
    <name evidence="12" type="ORF">KC19_4G212600</name>
</gene>
<keyword evidence="8" id="KW-0406">Ion transport</keyword>
<comment type="similarity">
    <text evidence="3">Belongs to the SLAC1 S-type anion channel family.</text>
</comment>
<sequence>MDGGGGNGDGIATVGPALPPINVARPSEAVAIPVTNDGEEMAGPRKVRPLASSRFKPTNGSTNGSANNNPEPKPLTRVREEMGDSPKSPPGTPRSPGTYDLFKTRSRKFSGPLEKLEKNSGPLGRQVSRMRSRRHRGDGGEDVEAGPCKEQLEQRAEDENGGGMKTALSANRYFQALSGPELEDVKDKENLLLPHDEKWPFLLRFPIGTFGVALGLGSQTMLWKTLAQVPEMAFLHIPLWINFYLWCLALLCFIVVFFTYMLKIHYYFEAVRREYHHPVRVNFFFAPWIAAMFLAIGVPPRITTSLHPAVWCCFMLPIFLLELKIYGQWLSGGQRRLSKVANPSTHLSVVGNFVGSTLAATVGWTEPALFFWAVGLAHYLVLFVTLYQRLPTNETLPSDLHPVFFLFVAAPSAASVAWMRIVGEFDYVSRLVFFISLFLYTSLIVRINFFRGFKFSIAWWAYTFPMTAASIASIQYCHVATSWITRGLAVALSFISSATVCTLFVSTLLHVFWWRCLFPNDLAIAITAYKPKTLHFKTSETDDGCGLYSLQHSEPLYKSMLDAYHSFLSARDEPHNGADHDHDLHRSTTV</sequence>
<reference evidence="12" key="1">
    <citation type="submission" date="2020-06" db="EMBL/GenBank/DDBJ databases">
        <title>WGS assembly of Ceratodon purpureus strain R40.</title>
        <authorList>
            <person name="Carey S.B."/>
            <person name="Jenkins J."/>
            <person name="Shu S."/>
            <person name="Lovell J.T."/>
            <person name="Sreedasyam A."/>
            <person name="Maumus F."/>
            <person name="Tiley G.P."/>
            <person name="Fernandez-Pozo N."/>
            <person name="Barry K."/>
            <person name="Chen C."/>
            <person name="Wang M."/>
            <person name="Lipzen A."/>
            <person name="Daum C."/>
            <person name="Saski C.A."/>
            <person name="Payton A.C."/>
            <person name="Mcbreen J.C."/>
            <person name="Conrad R.E."/>
            <person name="Kollar L.M."/>
            <person name="Olsson S."/>
            <person name="Huttunen S."/>
            <person name="Landis J.B."/>
            <person name="Wickett N.J."/>
            <person name="Johnson M.G."/>
            <person name="Rensing S.A."/>
            <person name="Grimwood J."/>
            <person name="Schmutz J."/>
            <person name="Mcdaniel S.F."/>
        </authorList>
    </citation>
    <scope>NUCLEOTIDE SEQUENCE</scope>
    <source>
        <strain evidence="12">R40</strain>
    </source>
</reference>
<evidence type="ECO:0000313" key="12">
    <source>
        <dbReference type="EMBL" id="KAG0580948.1"/>
    </source>
</evidence>
<organism evidence="12 13">
    <name type="scientific">Ceratodon purpureus</name>
    <name type="common">Fire moss</name>
    <name type="synonym">Dicranum purpureum</name>
    <dbReference type="NCBI Taxonomy" id="3225"/>
    <lineage>
        <taxon>Eukaryota</taxon>
        <taxon>Viridiplantae</taxon>
        <taxon>Streptophyta</taxon>
        <taxon>Embryophyta</taxon>
        <taxon>Bryophyta</taxon>
        <taxon>Bryophytina</taxon>
        <taxon>Bryopsida</taxon>
        <taxon>Dicranidae</taxon>
        <taxon>Pseudoditrichales</taxon>
        <taxon>Ditrichaceae</taxon>
        <taxon>Ceratodon</taxon>
    </lineage>
</organism>
<dbReference type="InterPro" id="IPR038665">
    <property type="entry name" value="Voltage-dep_anion_channel_sf"/>
</dbReference>
<keyword evidence="13" id="KW-1185">Reference proteome</keyword>
<feature type="transmembrane region" description="Helical" evidence="11">
    <location>
        <begin position="370"/>
        <end position="388"/>
    </location>
</feature>
<dbReference type="InterPro" id="IPR004695">
    <property type="entry name" value="SLAC1/Mae1/Ssu1/TehA"/>
</dbReference>
<feature type="transmembrane region" description="Helical" evidence="11">
    <location>
        <begin position="243"/>
        <end position="262"/>
    </location>
</feature>
<feature type="transmembrane region" description="Helical" evidence="11">
    <location>
        <begin position="283"/>
        <end position="302"/>
    </location>
</feature>
<evidence type="ECO:0000256" key="11">
    <source>
        <dbReference type="SAM" id="Phobius"/>
    </source>
</evidence>
<protein>
    <submittedName>
        <fullName evidence="12">Uncharacterized protein</fullName>
    </submittedName>
</protein>
<feature type="transmembrane region" description="Helical" evidence="11">
    <location>
        <begin position="201"/>
        <end position="223"/>
    </location>
</feature>
<evidence type="ECO:0000256" key="1">
    <source>
        <dbReference type="ARBA" id="ARBA00004127"/>
    </source>
</evidence>
<dbReference type="AlphaFoldDB" id="A0A8T0IEN9"/>
<keyword evidence="5" id="KW-1003">Cell membrane</keyword>
<evidence type="ECO:0000256" key="8">
    <source>
        <dbReference type="ARBA" id="ARBA00023065"/>
    </source>
</evidence>
<feature type="transmembrane region" description="Helical" evidence="11">
    <location>
        <begin position="347"/>
        <end position="364"/>
    </location>
</feature>
<feature type="compositionally biased region" description="Low complexity" evidence="10">
    <location>
        <begin position="57"/>
        <end position="70"/>
    </location>
</feature>
<dbReference type="CDD" id="cd09323">
    <property type="entry name" value="TDT_SLAC1_like"/>
    <property type="match status" value="1"/>
</dbReference>
<comment type="caution">
    <text evidence="12">The sequence shown here is derived from an EMBL/GenBank/DDBJ whole genome shotgun (WGS) entry which is preliminary data.</text>
</comment>